<gene>
    <name evidence="1" type="ORF">K2173_009619</name>
</gene>
<sequence>MRKATFNDNILRLLRAEIQYEVDHSPPRNWTMNSKMHFMSSRSFWWQQAVDSGILTENSILS</sequence>
<comment type="caution">
    <text evidence="1">The sequence shown here is derived from an EMBL/GenBank/DDBJ whole genome shotgun (WGS) entry which is preliminary data.</text>
</comment>
<organism evidence="1 2">
    <name type="scientific">Erythroxylum novogranatense</name>
    <dbReference type="NCBI Taxonomy" id="1862640"/>
    <lineage>
        <taxon>Eukaryota</taxon>
        <taxon>Viridiplantae</taxon>
        <taxon>Streptophyta</taxon>
        <taxon>Embryophyta</taxon>
        <taxon>Tracheophyta</taxon>
        <taxon>Spermatophyta</taxon>
        <taxon>Magnoliopsida</taxon>
        <taxon>eudicotyledons</taxon>
        <taxon>Gunneridae</taxon>
        <taxon>Pentapetalae</taxon>
        <taxon>rosids</taxon>
        <taxon>fabids</taxon>
        <taxon>Malpighiales</taxon>
        <taxon>Erythroxylaceae</taxon>
        <taxon>Erythroxylum</taxon>
    </lineage>
</organism>
<keyword evidence="2" id="KW-1185">Reference proteome</keyword>
<protein>
    <submittedName>
        <fullName evidence="1">Uncharacterized protein</fullName>
    </submittedName>
</protein>
<evidence type="ECO:0000313" key="1">
    <source>
        <dbReference type="EMBL" id="KAJ8774188.1"/>
    </source>
</evidence>
<proteinExistence type="predicted"/>
<dbReference type="AlphaFoldDB" id="A0AAV8U778"/>
<dbReference type="EMBL" id="JAIWQS010000001">
    <property type="protein sequence ID" value="KAJ8774188.1"/>
    <property type="molecule type" value="Genomic_DNA"/>
</dbReference>
<evidence type="ECO:0000313" key="2">
    <source>
        <dbReference type="Proteomes" id="UP001159364"/>
    </source>
</evidence>
<reference evidence="1 2" key="1">
    <citation type="submission" date="2021-09" db="EMBL/GenBank/DDBJ databases">
        <title>Genomic insights and catalytic innovation underlie evolution of tropane alkaloids biosynthesis.</title>
        <authorList>
            <person name="Wang Y.-J."/>
            <person name="Tian T."/>
            <person name="Huang J.-P."/>
            <person name="Huang S.-X."/>
        </authorList>
    </citation>
    <scope>NUCLEOTIDE SEQUENCE [LARGE SCALE GENOMIC DNA]</scope>
    <source>
        <strain evidence="1">KIB-2018</strain>
        <tissue evidence="1">Leaf</tissue>
    </source>
</reference>
<accession>A0AAV8U778</accession>
<dbReference type="Proteomes" id="UP001159364">
    <property type="component" value="Linkage Group LG01"/>
</dbReference>
<name>A0AAV8U778_9ROSI</name>